<dbReference type="RefSeq" id="WP_146199112.1">
    <property type="nucleotide sequence ID" value="NZ_QGGO01000008.1"/>
</dbReference>
<sequence length="103" mass="12580">MPVEKSKIYLKTLALEVGEHPTSYIQSMQEYDTYFQAEFNFKVTDLKRQPLKDWQIDIFRRLNPTGFEIETMREEGTYNRWLEWFSQVRKYPKNGQYILFPKD</sequence>
<dbReference type="AlphaFoldDB" id="A0A316E8C0"/>
<reference evidence="1 2" key="1">
    <citation type="submission" date="2018-05" db="EMBL/GenBank/DDBJ databases">
        <title>Genomic Encyclopedia of Archaeal and Bacterial Type Strains, Phase II (KMG-II): from individual species to whole genera.</title>
        <authorList>
            <person name="Goeker M."/>
        </authorList>
    </citation>
    <scope>NUCLEOTIDE SEQUENCE [LARGE SCALE GENOMIC DNA]</scope>
    <source>
        <strain evidence="1 2">DSM 22214</strain>
    </source>
</reference>
<dbReference type="EMBL" id="QGGO01000008">
    <property type="protein sequence ID" value="PWK27003.1"/>
    <property type="molecule type" value="Genomic_DNA"/>
</dbReference>
<protein>
    <submittedName>
        <fullName evidence="1">Uncharacterized protein</fullName>
    </submittedName>
</protein>
<gene>
    <name evidence="1" type="ORF">LV89_01815</name>
</gene>
<comment type="caution">
    <text evidence="1">The sequence shown here is derived from an EMBL/GenBank/DDBJ whole genome shotgun (WGS) entry which is preliminary data.</text>
</comment>
<dbReference type="Proteomes" id="UP000245489">
    <property type="component" value="Unassembled WGS sequence"/>
</dbReference>
<name>A0A316E8C0_9BACT</name>
<keyword evidence="2" id="KW-1185">Reference proteome</keyword>
<accession>A0A316E8C0</accession>
<organism evidence="1 2">
    <name type="scientific">Arcicella aurantiaca</name>
    <dbReference type="NCBI Taxonomy" id="591202"/>
    <lineage>
        <taxon>Bacteria</taxon>
        <taxon>Pseudomonadati</taxon>
        <taxon>Bacteroidota</taxon>
        <taxon>Cytophagia</taxon>
        <taxon>Cytophagales</taxon>
        <taxon>Flectobacillaceae</taxon>
        <taxon>Arcicella</taxon>
    </lineage>
</organism>
<evidence type="ECO:0000313" key="1">
    <source>
        <dbReference type="EMBL" id="PWK27003.1"/>
    </source>
</evidence>
<dbReference type="OrthoDB" id="970841at2"/>
<proteinExistence type="predicted"/>
<evidence type="ECO:0000313" key="2">
    <source>
        <dbReference type="Proteomes" id="UP000245489"/>
    </source>
</evidence>